<protein>
    <submittedName>
        <fullName evidence="2">Gtpase slip-gc</fullName>
    </submittedName>
</protein>
<name>A0A8H4JMB9_9HYPO</name>
<dbReference type="EMBL" id="JAADJG010000856">
    <property type="protein sequence ID" value="KAF4435370.1"/>
    <property type="molecule type" value="Genomic_DNA"/>
</dbReference>
<organism evidence="2 3">
    <name type="scientific">Fusarium austroafricanum</name>
    <dbReference type="NCBI Taxonomy" id="2364996"/>
    <lineage>
        <taxon>Eukaryota</taxon>
        <taxon>Fungi</taxon>
        <taxon>Dikarya</taxon>
        <taxon>Ascomycota</taxon>
        <taxon>Pezizomycotina</taxon>
        <taxon>Sordariomycetes</taxon>
        <taxon>Hypocreomycetidae</taxon>
        <taxon>Hypocreales</taxon>
        <taxon>Nectriaceae</taxon>
        <taxon>Fusarium</taxon>
        <taxon>Fusarium concolor species complex</taxon>
    </lineage>
</organism>
<evidence type="ECO:0000256" key="1">
    <source>
        <dbReference type="SAM" id="MobiDB-lite"/>
    </source>
</evidence>
<evidence type="ECO:0000313" key="2">
    <source>
        <dbReference type="EMBL" id="KAF4435370.1"/>
    </source>
</evidence>
<dbReference type="OrthoDB" id="3598281at2759"/>
<sequence length="193" mass="21576">MLDRLSMAASEVTIDAQVSVKEKMEPVFDAAMQIAGKGSYKKRREFLNAKVSKTLLTMCKEIIRELSAKLNDRKAEVPKNLTEIAQTAINVLKQQLSFLLNNLLENYPTDEALKMKKLKLQKQIRDLVGEWEQDWQPQESGDEQAPGAAPSDPGNTQIILDDGNDSDKAEEDEDEPVVIGDDLENLFQDDGAI</sequence>
<evidence type="ECO:0000313" key="3">
    <source>
        <dbReference type="Proteomes" id="UP000605986"/>
    </source>
</evidence>
<dbReference type="PANTHER" id="PTHR36681">
    <property type="entry name" value="NUCLEAR GTPASE, GERMINAL CENTER-ASSOCIATED, TANDEM DUPLICATE 3"/>
    <property type="match status" value="1"/>
</dbReference>
<feature type="compositionally biased region" description="Acidic residues" evidence="1">
    <location>
        <begin position="162"/>
        <end position="184"/>
    </location>
</feature>
<reference evidence="2" key="1">
    <citation type="submission" date="2020-01" db="EMBL/GenBank/DDBJ databases">
        <title>Identification and distribution of gene clusters putatively required for synthesis of sphingolipid metabolism inhibitors in phylogenetically diverse species of the filamentous fungus Fusarium.</title>
        <authorList>
            <person name="Kim H.-S."/>
            <person name="Busman M."/>
            <person name="Brown D.W."/>
            <person name="Divon H."/>
            <person name="Uhlig S."/>
            <person name="Proctor R.H."/>
        </authorList>
    </citation>
    <scope>NUCLEOTIDE SEQUENCE</scope>
    <source>
        <strain evidence="2">NRRL 53441</strain>
    </source>
</reference>
<comment type="caution">
    <text evidence="2">The sequence shown here is derived from an EMBL/GenBank/DDBJ whole genome shotgun (WGS) entry which is preliminary data.</text>
</comment>
<dbReference type="Proteomes" id="UP000605986">
    <property type="component" value="Unassembled WGS sequence"/>
</dbReference>
<proteinExistence type="predicted"/>
<accession>A0A8H4JMB9</accession>
<dbReference type="AlphaFoldDB" id="A0A8H4JMB9"/>
<gene>
    <name evidence="2" type="ORF">F53441_13523</name>
</gene>
<feature type="region of interest" description="Disordered" evidence="1">
    <location>
        <begin position="134"/>
        <end position="193"/>
    </location>
</feature>
<dbReference type="PANTHER" id="PTHR36681:SF3">
    <property type="entry name" value="NUCLEAR GTPASE, GERMINAL CENTER-ASSOCIATED, TANDEM DUPLICATE 3"/>
    <property type="match status" value="1"/>
</dbReference>
<keyword evidence="3" id="KW-1185">Reference proteome</keyword>